<sequence length="262" mass="28045">MNRGWEGGTAERTRLGVGRGQRDGEERARDGREKPRISDAYRAFQGLSPVALPSWTRIKNFSKEYIGTDPSEPRGTGCCLDQQKNTSLRGRYTGGSGTWASPPSLPQVPESIARHDSPSAGAATLTEAGRRVSGREGSAGRGGAGQSQAGWEQCDGRRGREGSAVPMINRTQGVQAEAWEEALRVGAANRRETGFRLPQEGKKVVRIVRQALNVHWMSGRNEAGRVLSLVEVEAEEAGREVGQSSPLVEGGRQAGPGSPVST</sequence>
<gene>
    <name evidence="2" type="ORF">O3P69_008791</name>
</gene>
<proteinExistence type="predicted"/>
<name>A0AAW0TNM0_SCYPA</name>
<dbReference type="AlphaFoldDB" id="A0AAW0TNM0"/>
<comment type="caution">
    <text evidence="2">The sequence shown here is derived from an EMBL/GenBank/DDBJ whole genome shotgun (WGS) entry which is preliminary data.</text>
</comment>
<feature type="compositionally biased region" description="Basic and acidic residues" evidence="1">
    <location>
        <begin position="9"/>
        <end position="37"/>
    </location>
</feature>
<reference evidence="2 3" key="1">
    <citation type="submission" date="2023-03" db="EMBL/GenBank/DDBJ databases">
        <title>High-quality genome of Scylla paramamosain provides insights in environmental adaptation.</title>
        <authorList>
            <person name="Zhang L."/>
        </authorList>
    </citation>
    <scope>NUCLEOTIDE SEQUENCE [LARGE SCALE GENOMIC DNA]</scope>
    <source>
        <strain evidence="2">LZ_2023a</strain>
        <tissue evidence="2">Muscle</tissue>
    </source>
</reference>
<accession>A0AAW0TNM0</accession>
<evidence type="ECO:0000313" key="3">
    <source>
        <dbReference type="Proteomes" id="UP001487740"/>
    </source>
</evidence>
<organism evidence="2 3">
    <name type="scientific">Scylla paramamosain</name>
    <name type="common">Mud crab</name>
    <dbReference type="NCBI Taxonomy" id="85552"/>
    <lineage>
        <taxon>Eukaryota</taxon>
        <taxon>Metazoa</taxon>
        <taxon>Ecdysozoa</taxon>
        <taxon>Arthropoda</taxon>
        <taxon>Crustacea</taxon>
        <taxon>Multicrustacea</taxon>
        <taxon>Malacostraca</taxon>
        <taxon>Eumalacostraca</taxon>
        <taxon>Eucarida</taxon>
        <taxon>Decapoda</taxon>
        <taxon>Pleocyemata</taxon>
        <taxon>Brachyura</taxon>
        <taxon>Eubrachyura</taxon>
        <taxon>Portunoidea</taxon>
        <taxon>Portunidae</taxon>
        <taxon>Portuninae</taxon>
        <taxon>Scylla</taxon>
    </lineage>
</organism>
<evidence type="ECO:0000256" key="1">
    <source>
        <dbReference type="SAM" id="MobiDB-lite"/>
    </source>
</evidence>
<protein>
    <submittedName>
        <fullName evidence="2">Uncharacterized protein</fullName>
    </submittedName>
</protein>
<feature type="region of interest" description="Disordered" evidence="1">
    <location>
        <begin position="87"/>
        <end position="169"/>
    </location>
</feature>
<evidence type="ECO:0000313" key="2">
    <source>
        <dbReference type="EMBL" id="KAK8389305.1"/>
    </source>
</evidence>
<feature type="region of interest" description="Disordered" evidence="1">
    <location>
        <begin position="1"/>
        <end position="37"/>
    </location>
</feature>
<keyword evidence="3" id="KW-1185">Reference proteome</keyword>
<feature type="region of interest" description="Disordered" evidence="1">
    <location>
        <begin position="234"/>
        <end position="262"/>
    </location>
</feature>
<dbReference type="EMBL" id="JARAKH010000027">
    <property type="protein sequence ID" value="KAK8389305.1"/>
    <property type="molecule type" value="Genomic_DNA"/>
</dbReference>
<dbReference type="Proteomes" id="UP001487740">
    <property type="component" value="Unassembled WGS sequence"/>
</dbReference>